<evidence type="ECO:0000313" key="1">
    <source>
        <dbReference type="EMBL" id="MDV2884402.1"/>
    </source>
</evidence>
<proteinExistence type="predicted"/>
<dbReference type="InterPro" id="IPR008551">
    <property type="entry name" value="TANGO2"/>
</dbReference>
<dbReference type="AlphaFoldDB" id="A0AAJ2KTX6"/>
<dbReference type="PANTHER" id="PTHR17985:SF8">
    <property type="entry name" value="TRANSPORT AND GOLGI ORGANIZATION PROTEIN 2 HOMOLOG"/>
    <property type="match status" value="1"/>
</dbReference>
<comment type="caution">
    <text evidence="1">The sequence shown here is derived from an EMBL/GenBank/DDBJ whole genome shotgun (WGS) entry which is preliminary data.</text>
</comment>
<dbReference type="Proteomes" id="UP001285636">
    <property type="component" value="Unassembled WGS sequence"/>
</dbReference>
<reference evidence="1" key="1">
    <citation type="submission" date="2023-10" db="EMBL/GenBank/DDBJ databases">
        <title>Screening of Alkalihalophilus pseudofirmusBZ-TG-HK211 and Its Alleviation of Salt Stress on Rapeseed Growth.</title>
        <authorList>
            <person name="Zhao B."/>
            <person name="Guo T."/>
        </authorList>
    </citation>
    <scope>NUCLEOTIDE SEQUENCE</scope>
    <source>
        <strain evidence="1">BZ-TG-HK211</strain>
    </source>
</reference>
<organism evidence="1 2">
    <name type="scientific">Alkalihalophilus pseudofirmus</name>
    <name type="common">Bacillus pseudofirmus</name>
    <dbReference type="NCBI Taxonomy" id="79885"/>
    <lineage>
        <taxon>Bacteria</taxon>
        <taxon>Bacillati</taxon>
        <taxon>Bacillota</taxon>
        <taxon>Bacilli</taxon>
        <taxon>Bacillales</taxon>
        <taxon>Bacillaceae</taxon>
        <taxon>Alkalihalophilus</taxon>
    </lineage>
</organism>
<dbReference type="EMBL" id="JAWJAY010000001">
    <property type="protein sequence ID" value="MDV2884402.1"/>
    <property type="molecule type" value="Genomic_DNA"/>
</dbReference>
<dbReference type="PANTHER" id="PTHR17985">
    <property type="entry name" value="SER/THR-RICH PROTEIN T10 IN DGCR REGION"/>
    <property type="match status" value="1"/>
</dbReference>
<evidence type="ECO:0000313" key="2">
    <source>
        <dbReference type="Proteomes" id="UP001285636"/>
    </source>
</evidence>
<protein>
    <submittedName>
        <fullName evidence="1">NRDE family protein</fullName>
    </submittedName>
</protein>
<dbReference type="Pfam" id="PF05742">
    <property type="entry name" value="TANGO2"/>
    <property type="match status" value="1"/>
</dbReference>
<accession>A0AAJ2KTX6</accession>
<gene>
    <name evidence="1" type="ORF">RYX45_04365</name>
</gene>
<sequence>MCLVAISYKQNKEFPLIMLANRDEFYDRPSKRVHFWEDHPDIYAGRDVERGGTWLGVTKSGRFACVTNIREPLNETEDHEFISRGELVRGFLSSTTPAKEYVESIRQQKDDFQGFNLIAGTIDDVYYYSNRLHAVQKLTPGNYYVSNSTLNVTWPKIDTLKTAVETEIMNETAYPALIDKGLHILQSTMTYPDHVLPDTGVGLELERLLSPVFIQSETYGTRVSTIVLFDKDGKRFIAEQGYGENGVQEERIEKIIHRNA</sequence>
<name>A0AAJ2KTX6_ALKPS</name>
<dbReference type="RefSeq" id="WP_323465942.1">
    <property type="nucleotide sequence ID" value="NZ_CP144224.1"/>
</dbReference>